<dbReference type="STRING" id="88036.D8RMU2"/>
<dbReference type="GO" id="GO:0017119">
    <property type="term" value="C:Golgi transport complex"/>
    <property type="evidence" value="ECO:0000318"/>
    <property type="project" value="GO_Central"/>
</dbReference>
<comment type="similarity">
    <text evidence="2">Belongs to the COG7 family.</text>
</comment>
<dbReference type="GO" id="GO:0000139">
    <property type="term" value="C:Golgi membrane"/>
    <property type="evidence" value="ECO:0007669"/>
    <property type="project" value="UniProtKB-SubCell"/>
</dbReference>
<evidence type="ECO:0000256" key="4">
    <source>
        <dbReference type="ARBA" id="ARBA00022448"/>
    </source>
</evidence>
<dbReference type="InterPro" id="IPR019335">
    <property type="entry name" value="COG7"/>
</dbReference>
<evidence type="ECO:0000256" key="7">
    <source>
        <dbReference type="ARBA" id="ARBA00023136"/>
    </source>
</evidence>
<evidence type="ECO:0000313" key="11">
    <source>
        <dbReference type="Proteomes" id="UP000001514"/>
    </source>
</evidence>
<evidence type="ECO:0000256" key="6">
    <source>
        <dbReference type="ARBA" id="ARBA00023034"/>
    </source>
</evidence>
<keyword evidence="7" id="KW-0472">Membrane</keyword>
<protein>
    <recommendedName>
        <fullName evidence="3">Conserved oligomeric Golgi complex subunit 7</fullName>
    </recommendedName>
    <alternativeName>
        <fullName evidence="8">Component of oligomeric Golgi complex 7</fullName>
    </alternativeName>
</protein>
<dbReference type="PANTHER" id="PTHR21443:SF0">
    <property type="entry name" value="CONSERVED OLIGOMERIC GOLGI COMPLEX SUBUNIT 7"/>
    <property type="match status" value="1"/>
</dbReference>
<keyword evidence="5" id="KW-0653">Protein transport</keyword>
<keyword evidence="11" id="KW-1185">Reference proteome</keyword>
<dbReference type="PANTHER" id="PTHR21443">
    <property type="entry name" value="CONSERVED OLIGOMERIC GOLGI COMPLEX COMPONENT 7"/>
    <property type="match status" value="1"/>
</dbReference>
<dbReference type="OMA" id="LKYYHNC"/>
<dbReference type="Pfam" id="PF10191">
    <property type="entry name" value="COG7"/>
    <property type="match status" value="1"/>
</dbReference>
<dbReference type="GO" id="GO:0006890">
    <property type="term" value="P:retrograde vesicle-mediated transport, Golgi to endoplasmic reticulum"/>
    <property type="evidence" value="ECO:0000318"/>
    <property type="project" value="GO_Central"/>
</dbReference>
<dbReference type="InParanoid" id="D8RMU2"/>
<dbReference type="EMBL" id="GL377584">
    <property type="protein sequence ID" value="EFJ26591.1"/>
    <property type="molecule type" value="Genomic_DNA"/>
</dbReference>
<reference evidence="10 11" key="1">
    <citation type="journal article" date="2011" name="Science">
        <title>The Selaginella genome identifies genetic changes associated with the evolution of vascular plants.</title>
        <authorList>
            <person name="Banks J.A."/>
            <person name="Nishiyama T."/>
            <person name="Hasebe M."/>
            <person name="Bowman J.L."/>
            <person name="Gribskov M."/>
            <person name="dePamphilis C."/>
            <person name="Albert V.A."/>
            <person name="Aono N."/>
            <person name="Aoyama T."/>
            <person name="Ambrose B.A."/>
            <person name="Ashton N.W."/>
            <person name="Axtell M.J."/>
            <person name="Barker E."/>
            <person name="Barker M.S."/>
            <person name="Bennetzen J.L."/>
            <person name="Bonawitz N.D."/>
            <person name="Chapple C."/>
            <person name="Cheng C."/>
            <person name="Correa L.G."/>
            <person name="Dacre M."/>
            <person name="DeBarry J."/>
            <person name="Dreyer I."/>
            <person name="Elias M."/>
            <person name="Engstrom E.M."/>
            <person name="Estelle M."/>
            <person name="Feng L."/>
            <person name="Finet C."/>
            <person name="Floyd S.K."/>
            <person name="Frommer W.B."/>
            <person name="Fujita T."/>
            <person name="Gramzow L."/>
            <person name="Gutensohn M."/>
            <person name="Harholt J."/>
            <person name="Hattori M."/>
            <person name="Heyl A."/>
            <person name="Hirai T."/>
            <person name="Hiwatashi Y."/>
            <person name="Ishikawa M."/>
            <person name="Iwata M."/>
            <person name="Karol K.G."/>
            <person name="Koehler B."/>
            <person name="Kolukisaoglu U."/>
            <person name="Kubo M."/>
            <person name="Kurata T."/>
            <person name="Lalonde S."/>
            <person name="Li K."/>
            <person name="Li Y."/>
            <person name="Litt A."/>
            <person name="Lyons E."/>
            <person name="Manning G."/>
            <person name="Maruyama T."/>
            <person name="Michael T.P."/>
            <person name="Mikami K."/>
            <person name="Miyazaki S."/>
            <person name="Morinaga S."/>
            <person name="Murata T."/>
            <person name="Mueller-Roeber B."/>
            <person name="Nelson D.R."/>
            <person name="Obara M."/>
            <person name="Oguri Y."/>
            <person name="Olmstead R.G."/>
            <person name="Onodera N."/>
            <person name="Petersen B.L."/>
            <person name="Pils B."/>
            <person name="Prigge M."/>
            <person name="Rensing S.A."/>
            <person name="Riano-Pachon D.M."/>
            <person name="Roberts A.W."/>
            <person name="Sato Y."/>
            <person name="Scheller H.V."/>
            <person name="Schulz B."/>
            <person name="Schulz C."/>
            <person name="Shakirov E.V."/>
            <person name="Shibagaki N."/>
            <person name="Shinohara N."/>
            <person name="Shippen D.E."/>
            <person name="Soerensen I."/>
            <person name="Sotooka R."/>
            <person name="Sugimoto N."/>
            <person name="Sugita M."/>
            <person name="Sumikawa N."/>
            <person name="Tanurdzic M."/>
            <person name="Theissen G."/>
            <person name="Ulvskov P."/>
            <person name="Wakazuki S."/>
            <person name="Weng J.K."/>
            <person name="Willats W.W."/>
            <person name="Wipf D."/>
            <person name="Wolf P.G."/>
            <person name="Yang L."/>
            <person name="Zimmer A.D."/>
            <person name="Zhu Q."/>
            <person name="Mitros T."/>
            <person name="Hellsten U."/>
            <person name="Loque D."/>
            <person name="Otillar R."/>
            <person name="Salamov A."/>
            <person name="Schmutz J."/>
            <person name="Shapiro H."/>
            <person name="Lindquist E."/>
            <person name="Lucas S."/>
            <person name="Rokhsar D."/>
            <person name="Grigoriev I.V."/>
        </authorList>
    </citation>
    <scope>NUCLEOTIDE SEQUENCE [LARGE SCALE GENOMIC DNA]</scope>
</reference>
<evidence type="ECO:0000256" key="3">
    <source>
        <dbReference type="ARBA" id="ARBA00020984"/>
    </source>
</evidence>
<dbReference type="eggNOG" id="KOG4182">
    <property type="taxonomic scope" value="Eukaryota"/>
</dbReference>
<evidence type="ECO:0000256" key="2">
    <source>
        <dbReference type="ARBA" id="ARBA00005831"/>
    </source>
</evidence>
<evidence type="ECO:0000256" key="9">
    <source>
        <dbReference type="SAM" id="Coils"/>
    </source>
</evidence>
<keyword evidence="4" id="KW-0813">Transport</keyword>
<dbReference type="AlphaFoldDB" id="D8RMU2"/>
<organism evidence="11">
    <name type="scientific">Selaginella moellendorffii</name>
    <name type="common">Spikemoss</name>
    <dbReference type="NCBI Taxonomy" id="88036"/>
    <lineage>
        <taxon>Eukaryota</taxon>
        <taxon>Viridiplantae</taxon>
        <taxon>Streptophyta</taxon>
        <taxon>Embryophyta</taxon>
        <taxon>Tracheophyta</taxon>
        <taxon>Lycopodiopsida</taxon>
        <taxon>Selaginellales</taxon>
        <taxon>Selaginellaceae</taxon>
        <taxon>Selaginella</taxon>
    </lineage>
</organism>
<keyword evidence="9" id="KW-0175">Coiled coil</keyword>
<dbReference type="Proteomes" id="UP000001514">
    <property type="component" value="Unassembled WGS sequence"/>
</dbReference>
<proteinExistence type="inferred from homology"/>
<accession>D8RMU2</accession>
<dbReference type="FunCoup" id="D8RMU2">
    <property type="interactions" value="4939"/>
</dbReference>
<dbReference type="GO" id="GO:0007030">
    <property type="term" value="P:Golgi organization"/>
    <property type="evidence" value="ECO:0000318"/>
    <property type="project" value="GO_Central"/>
</dbReference>
<gene>
    <name evidence="10" type="ORF">SELMODRAFT_148467</name>
</gene>
<name>D8RMU2_SELML</name>
<evidence type="ECO:0000256" key="8">
    <source>
        <dbReference type="ARBA" id="ARBA00031345"/>
    </source>
</evidence>
<evidence type="ECO:0000256" key="5">
    <source>
        <dbReference type="ARBA" id="ARBA00022927"/>
    </source>
</evidence>
<dbReference type="GO" id="GO:0006886">
    <property type="term" value="P:intracellular protein transport"/>
    <property type="evidence" value="ECO:0007669"/>
    <property type="project" value="InterPro"/>
</dbReference>
<comment type="subcellular location">
    <subcellularLocation>
        <location evidence="1">Golgi apparatus membrane</location>
        <topology evidence="1">Peripheral membrane protein</topology>
    </subcellularLocation>
</comment>
<dbReference type="Gramene" id="EFJ26591">
    <property type="protein sequence ID" value="EFJ26591"/>
    <property type="gene ID" value="SELMODRAFT_148467"/>
</dbReference>
<keyword evidence="6" id="KW-0333">Golgi apparatus</keyword>
<evidence type="ECO:0000256" key="1">
    <source>
        <dbReference type="ARBA" id="ARBA00004395"/>
    </source>
</evidence>
<sequence>MVDMAAFGQEGFDPKAWVNAACRARHPDEDAERQLSDLEMKLQLASEDIAAALEDQSTAALLRIPRALRDVSRLHDDALSLRSTVSGMLLKLRTAEGLSAGSVAALSRVDLVKQRMEAAHKTLKDAAGLAQLCASVETVFASGNLDEAAGTLANMRRCLAVVGEVPEFASVKRELEALENRLDGMVQTRLTDALTQRKVESVQAFRAILLTIGRYNSLEQQYSKVRLKPLRRLWDEYESSTDGVGSGKPFIEWLPTFYDQVLLTLEQELKWCMTCFSEDYSRLISKLLIDTMSSIQTSFTARIEASITPGLHCCIFSQTLQRPPLNIILMLHNITSSFAKNVERLFSAADHQEMMRVLKAVYSPYEGYKQRYGELERVQLSSNLSSLDLKGAVQRSVGSRGVELSETVQRMESSVPELITFFESAVERCFNFTGGSEVEALLRALDETMIQYTSSLHEVLKSLRPVCGVSQVFDSTKKDSLDGSINKGKGNQDMIPEEEEWVIVQGVLQLLTVAESLSGRLSVFEASLRGTLSRLKNQLPGSREDGANALLDIAGLRLLDAPDKARKLASLVEQATDPRFHALAHASQRVGAFVDAANELVYEVLISKVRVRLADVASMPVWSAPQEDNPYALPSFSAYPLPYVTSIGEYLLTLPQQLEPLTSSMTTSDTSDDINEEGQYFATEWMFKVAEGATALYVDQIRGIRNLNERGAQQLSADIDYLCNVLTALSMNVPAVLSTFQQCVGATREQLAEFTKGVGPDLDGPTVRLVCKMRQVLVE</sequence>
<dbReference type="KEGG" id="smo:SELMODRAFT_148467"/>
<evidence type="ECO:0000313" key="10">
    <source>
        <dbReference type="EMBL" id="EFJ26591.1"/>
    </source>
</evidence>
<dbReference type="HOGENOM" id="CLU_006044_1_0_1"/>
<feature type="coiled-coil region" evidence="9">
    <location>
        <begin position="28"/>
        <end position="55"/>
    </location>
</feature>